<dbReference type="OrthoDB" id="4074350at2759"/>
<reference evidence="4 5" key="1">
    <citation type="submission" date="2017-12" db="EMBL/GenBank/DDBJ databases">
        <authorList>
            <consortium name="DOE Joint Genome Institute"/>
            <person name="Haridas S."/>
            <person name="Kjaerbolling I."/>
            <person name="Vesth T.C."/>
            <person name="Frisvad J.C."/>
            <person name="Nybo J.L."/>
            <person name="Theobald S."/>
            <person name="Kuo A."/>
            <person name="Bowyer P."/>
            <person name="Matsuda Y."/>
            <person name="Mondo S."/>
            <person name="Lyhne E.K."/>
            <person name="Kogle M.E."/>
            <person name="Clum A."/>
            <person name="Lipzen A."/>
            <person name="Salamov A."/>
            <person name="Ngan C.Y."/>
            <person name="Daum C."/>
            <person name="Chiniquy J."/>
            <person name="Barry K."/>
            <person name="LaButti K."/>
            <person name="Simmons B.A."/>
            <person name="Magnuson J.K."/>
            <person name="Mortensen U.H."/>
            <person name="Larsen T.O."/>
            <person name="Grigoriev I.V."/>
            <person name="Baker S.E."/>
            <person name="Andersen M.R."/>
            <person name="Nordberg H.P."/>
            <person name="Cantor M.N."/>
            <person name="Hua S.X."/>
        </authorList>
    </citation>
    <scope>NUCLEOTIDE SEQUENCE [LARGE SCALE GENOMIC DNA]</scope>
    <source>
        <strain evidence="4 5">CBS 102.13</strain>
    </source>
</reference>
<protein>
    <recommendedName>
        <fullName evidence="3">Peptidase A1 domain-containing protein</fullName>
    </recommendedName>
</protein>
<name>A0A2I2FE29_ASPCN</name>
<gene>
    <name evidence="4" type="ORF">BDW47DRAFT_131231</name>
</gene>
<evidence type="ECO:0000256" key="1">
    <source>
        <dbReference type="SAM" id="MobiDB-lite"/>
    </source>
</evidence>
<dbReference type="SUPFAM" id="SSF50630">
    <property type="entry name" value="Acid proteases"/>
    <property type="match status" value="1"/>
</dbReference>
<dbReference type="AlphaFoldDB" id="A0A2I2FE29"/>
<keyword evidence="2" id="KW-0812">Transmembrane</keyword>
<evidence type="ECO:0000259" key="3">
    <source>
        <dbReference type="PROSITE" id="PS51767"/>
    </source>
</evidence>
<sequence>MLSPWLVPFRSGATSLVLLGLCNYTMGRPFYMNWSDKTYGPDGPWNAVTIGVGKPGQQIDLYPGSTWESRVFLPSICSNDTISSTCYARDAGIFYPDSSSSFAGNESIALGPNGEWGPGQFGAADAVGTIVEADRALIEVDLAGTLIPDVDFITISQGYQIYPGGKNYPLQVGILALGAPDINQTFSRYDSDPLNGTFIASYLWKYADVPISSYSWGMHIGSAAHKIQGSLILGGYDKNRVIGDVSAQPYSGPHFPIELLDIGIGVADGESPWDGPGKSKLLAQGNSSLSSGITVKASPADPYLYLPKSACDALASELPVTYQPDYGLYFWNESDPRYSHIVTSPSYLDFTFNKDGVNTEKISIKVPFALLNLTLEAPLVEKSVRYFPCMRTTGTYALGRAFLQAAFMGVNYIDQDNGNWFLAQAPGPGYSVTPRTTTIKATDSTIAGSNNGWVETWANYWTPLSESVNKPEDVNSGSDDRSDDRSDDSSDGLSTGAKAGIGIGCGIAGLVIIGLMVWALARRQRRKASIPAEVKSVNLSHPYRQVVPAQLSAHTPIYELASSSKEEPYEMR</sequence>
<dbReference type="InterPro" id="IPR033121">
    <property type="entry name" value="PEPTIDASE_A1"/>
</dbReference>
<keyword evidence="5" id="KW-1185">Reference proteome</keyword>
<dbReference type="RefSeq" id="XP_024672905.1">
    <property type="nucleotide sequence ID" value="XM_024817267.1"/>
</dbReference>
<proteinExistence type="predicted"/>
<evidence type="ECO:0000313" key="4">
    <source>
        <dbReference type="EMBL" id="PLB38893.1"/>
    </source>
</evidence>
<feature type="domain" description="Peptidase A1" evidence="3">
    <location>
        <begin position="46"/>
        <end position="423"/>
    </location>
</feature>
<keyword evidence="2" id="KW-1133">Transmembrane helix</keyword>
<dbReference type="GeneID" id="36524427"/>
<evidence type="ECO:0000256" key="2">
    <source>
        <dbReference type="SAM" id="Phobius"/>
    </source>
</evidence>
<evidence type="ECO:0000313" key="5">
    <source>
        <dbReference type="Proteomes" id="UP000234585"/>
    </source>
</evidence>
<dbReference type="Proteomes" id="UP000234585">
    <property type="component" value="Unassembled WGS sequence"/>
</dbReference>
<keyword evidence="2" id="KW-0472">Membrane</keyword>
<feature type="compositionally biased region" description="Basic and acidic residues" evidence="1">
    <location>
        <begin position="469"/>
        <end position="488"/>
    </location>
</feature>
<dbReference type="STRING" id="41067.A0A2I2FE29"/>
<organism evidence="4 5">
    <name type="scientific">Aspergillus candidus</name>
    <dbReference type="NCBI Taxonomy" id="41067"/>
    <lineage>
        <taxon>Eukaryota</taxon>
        <taxon>Fungi</taxon>
        <taxon>Dikarya</taxon>
        <taxon>Ascomycota</taxon>
        <taxon>Pezizomycotina</taxon>
        <taxon>Eurotiomycetes</taxon>
        <taxon>Eurotiomycetidae</taxon>
        <taxon>Eurotiales</taxon>
        <taxon>Aspergillaceae</taxon>
        <taxon>Aspergillus</taxon>
        <taxon>Aspergillus subgen. Circumdati</taxon>
    </lineage>
</organism>
<dbReference type="InterPro" id="IPR021109">
    <property type="entry name" value="Peptidase_aspartic_dom_sf"/>
</dbReference>
<feature type="region of interest" description="Disordered" evidence="1">
    <location>
        <begin position="468"/>
        <end position="494"/>
    </location>
</feature>
<dbReference type="Gene3D" id="2.40.70.10">
    <property type="entry name" value="Acid Proteases"/>
    <property type="match status" value="1"/>
</dbReference>
<dbReference type="EMBL" id="KZ559133">
    <property type="protein sequence ID" value="PLB38893.1"/>
    <property type="molecule type" value="Genomic_DNA"/>
</dbReference>
<feature type="transmembrane region" description="Helical" evidence="2">
    <location>
        <begin position="499"/>
        <end position="521"/>
    </location>
</feature>
<dbReference type="PROSITE" id="PS51767">
    <property type="entry name" value="PEPTIDASE_A1"/>
    <property type="match status" value="1"/>
</dbReference>
<accession>A0A2I2FE29</accession>